<evidence type="ECO:0000256" key="1">
    <source>
        <dbReference type="ARBA" id="ARBA00004496"/>
    </source>
</evidence>
<dbReference type="GO" id="GO:0016020">
    <property type="term" value="C:membrane"/>
    <property type="evidence" value="ECO:0007669"/>
    <property type="project" value="GOC"/>
</dbReference>
<dbReference type="CDD" id="cd01288">
    <property type="entry name" value="FabZ"/>
    <property type="match status" value="1"/>
</dbReference>
<feature type="active site" evidence="9">
    <location>
        <position position="54"/>
    </location>
</feature>
<dbReference type="HAMAP" id="MF_00406">
    <property type="entry name" value="FabZ"/>
    <property type="match status" value="1"/>
</dbReference>
<dbReference type="RefSeq" id="WP_014499946.1">
    <property type="nucleotide sequence ID" value="NC_017259.1"/>
</dbReference>
<dbReference type="GO" id="GO:0006633">
    <property type="term" value="P:fatty acid biosynthetic process"/>
    <property type="evidence" value="ECO:0007669"/>
    <property type="project" value="UniProtKB-UniRule"/>
</dbReference>
<dbReference type="eggNOG" id="COG0764">
    <property type="taxonomic scope" value="Bacteria"/>
</dbReference>
<gene>
    <name evidence="9 10" type="primary">fabZ</name>
    <name evidence="10" type="ORF">BUAMB_220</name>
</gene>
<sequence>MNRKYDILNINKIFEILPHRYPFLLIDRIVHLENFKYLKAIKNCTINEPYFQGHFIKEPIFPGVLIIEAMAQASSILIYKSTGQLNINKLYYFVGIDNARFKNIVIPGDQIIIEITFLQSKRNMFIFKNKATVNKNIICKSKIIFAKKI</sequence>
<dbReference type="FunFam" id="3.10.129.10:FF:000001">
    <property type="entry name" value="3-hydroxyacyl-[acyl-carrier-protein] dehydratase FabZ"/>
    <property type="match status" value="1"/>
</dbReference>
<dbReference type="PANTHER" id="PTHR30272">
    <property type="entry name" value="3-HYDROXYACYL-[ACYL-CARRIER-PROTEIN] DEHYDRATASE"/>
    <property type="match status" value="1"/>
</dbReference>
<reference evidence="10 11" key="1">
    <citation type="journal article" date="2011" name="PLoS Genet.">
        <title>Sequence conservation and functional constraint on intergenic spacers in reduced genomes of the obligate symbiont buchnera.</title>
        <authorList>
            <person name="Degnan P.H."/>
            <person name="Ochman H."/>
            <person name="Moran N.A."/>
        </authorList>
    </citation>
    <scope>NUCLEOTIDE SEQUENCE [LARGE SCALE GENOMIC DNA]</scope>
    <source>
        <strain evidence="10 11">Ua</strain>
    </source>
</reference>
<proteinExistence type="inferred from homology"/>
<dbReference type="InterPro" id="IPR010084">
    <property type="entry name" value="FabZ"/>
</dbReference>
<dbReference type="HOGENOM" id="CLU_078912_1_0_6"/>
<keyword evidence="7 9" id="KW-0456">Lyase</keyword>
<evidence type="ECO:0000256" key="2">
    <source>
        <dbReference type="ARBA" id="ARBA00009174"/>
    </source>
</evidence>
<dbReference type="NCBIfam" id="TIGR01750">
    <property type="entry name" value="fabZ"/>
    <property type="match status" value="1"/>
</dbReference>
<evidence type="ECO:0000313" key="11">
    <source>
        <dbReference type="Proteomes" id="UP000006139"/>
    </source>
</evidence>
<dbReference type="GO" id="GO:0005737">
    <property type="term" value="C:cytoplasm"/>
    <property type="evidence" value="ECO:0007669"/>
    <property type="project" value="UniProtKB-SubCell"/>
</dbReference>
<evidence type="ECO:0000256" key="9">
    <source>
        <dbReference type="HAMAP-Rule" id="MF_00406"/>
    </source>
</evidence>
<evidence type="ECO:0000256" key="7">
    <source>
        <dbReference type="ARBA" id="ARBA00023239"/>
    </source>
</evidence>
<evidence type="ECO:0000256" key="8">
    <source>
        <dbReference type="ARBA" id="ARBA00025049"/>
    </source>
</evidence>
<dbReference type="PATRIC" id="fig|1005057.4.peg.212"/>
<keyword evidence="3 9" id="KW-0963">Cytoplasm</keyword>
<keyword evidence="5 9" id="KW-0441">Lipid A biosynthesis</keyword>
<name>G2LPA5_BUCUM</name>
<evidence type="ECO:0000256" key="3">
    <source>
        <dbReference type="ARBA" id="ARBA00022490"/>
    </source>
</evidence>
<dbReference type="KEGG" id="buh:BUAMB_220"/>
<evidence type="ECO:0000256" key="4">
    <source>
        <dbReference type="ARBA" id="ARBA00022516"/>
    </source>
</evidence>
<organism evidence="10 11">
    <name type="scientific">Buchnera aphidicola str. Ua</name>
    <name type="common">Uroleucon ambrosiae</name>
    <dbReference type="NCBI Taxonomy" id="1005057"/>
    <lineage>
        <taxon>Bacteria</taxon>
        <taxon>Pseudomonadati</taxon>
        <taxon>Pseudomonadota</taxon>
        <taxon>Gammaproteobacteria</taxon>
        <taxon>Enterobacterales</taxon>
        <taxon>Erwiniaceae</taxon>
        <taxon>Buchnera</taxon>
    </lineage>
</organism>
<evidence type="ECO:0000256" key="6">
    <source>
        <dbReference type="ARBA" id="ARBA00023098"/>
    </source>
</evidence>
<protein>
    <recommendedName>
        <fullName evidence="9">3-hydroxyacyl-[acyl-carrier-protein] dehydratase FabZ</fullName>
        <ecNumber evidence="9">4.2.1.59</ecNumber>
    </recommendedName>
    <alternativeName>
        <fullName evidence="9">(3R)-hydroxymyristoyl-[acyl-carrier-protein] dehydratase</fullName>
        <shortName evidence="9">(3R)-hydroxymyristoyl-ACP dehydrase</shortName>
    </alternativeName>
    <alternativeName>
        <fullName evidence="9">Beta-hydroxyacyl-ACP dehydratase</fullName>
    </alternativeName>
</protein>
<dbReference type="InterPro" id="IPR029069">
    <property type="entry name" value="HotDog_dom_sf"/>
</dbReference>
<dbReference type="GO" id="GO:0009245">
    <property type="term" value="P:lipid A biosynthetic process"/>
    <property type="evidence" value="ECO:0007669"/>
    <property type="project" value="UniProtKB-UniRule"/>
</dbReference>
<evidence type="ECO:0000313" key="10">
    <source>
        <dbReference type="EMBL" id="AEO08042.1"/>
    </source>
</evidence>
<dbReference type="Pfam" id="PF07977">
    <property type="entry name" value="FabA"/>
    <property type="match status" value="1"/>
</dbReference>
<dbReference type="PANTHER" id="PTHR30272:SF1">
    <property type="entry name" value="3-HYDROXYACYL-[ACYL-CARRIER-PROTEIN] DEHYDRATASE"/>
    <property type="match status" value="1"/>
</dbReference>
<dbReference type="Proteomes" id="UP000006139">
    <property type="component" value="Chromosome"/>
</dbReference>
<dbReference type="EMBL" id="CP002648">
    <property type="protein sequence ID" value="AEO08042.1"/>
    <property type="molecule type" value="Genomic_DNA"/>
</dbReference>
<dbReference type="OrthoDB" id="9772788at2"/>
<comment type="catalytic activity">
    <reaction evidence="9">
        <text>a (3R)-hydroxyacyl-[ACP] = a (2E)-enoyl-[ACP] + H2O</text>
        <dbReference type="Rhea" id="RHEA:13097"/>
        <dbReference type="Rhea" id="RHEA-COMP:9925"/>
        <dbReference type="Rhea" id="RHEA-COMP:9945"/>
        <dbReference type="ChEBI" id="CHEBI:15377"/>
        <dbReference type="ChEBI" id="CHEBI:78784"/>
        <dbReference type="ChEBI" id="CHEBI:78827"/>
        <dbReference type="EC" id="4.2.1.59"/>
    </reaction>
</comment>
<dbReference type="SUPFAM" id="SSF54637">
    <property type="entry name" value="Thioesterase/thiol ester dehydrase-isomerase"/>
    <property type="match status" value="1"/>
</dbReference>
<dbReference type="GO" id="GO:0019171">
    <property type="term" value="F:(3R)-hydroxyacyl-[acyl-carrier-protein] dehydratase activity"/>
    <property type="evidence" value="ECO:0007669"/>
    <property type="project" value="UniProtKB-EC"/>
</dbReference>
<evidence type="ECO:0000256" key="5">
    <source>
        <dbReference type="ARBA" id="ARBA00022556"/>
    </source>
</evidence>
<keyword evidence="4 9" id="KW-0444">Lipid biosynthesis</keyword>
<dbReference type="STRING" id="1005057.BUAMB_220"/>
<dbReference type="AlphaFoldDB" id="G2LPA5"/>
<dbReference type="InterPro" id="IPR013114">
    <property type="entry name" value="FabA_FabZ"/>
</dbReference>
<comment type="subcellular location">
    <subcellularLocation>
        <location evidence="1 9">Cytoplasm</location>
    </subcellularLocation>
</comment>
<dbReference type="Gene3D" id="3.10.129.10">
    <property type="entry name" value="Hotdog Thioesterase"/>
    <property type="match status" value="1"/>
</dbReference>
<comment type="similarity">
    <text evidence="2 9">Belongs to the thioester dehydratase family. FabZ subfamily.</text>
</comment>
<dbReference type="NCBIfam" id="NF000582">
    <property type="entry name" value="PRK00006.1"/>
    <property type="match status" value="1"/>
</dbReference>
<keyword evidence="6 9" id="KW-0443">Lipid metabolism</keyword>
<comment type="function">
    <text evidence="8 9">Involved in unsaturated fatty acids biosynthesis. Catalyzes the dehydration of short chain beta-hydroxyacyl-ACPs and long chain saturated and unsaturated beta-hydroxyacyl-ACPs.</text>
</comment>
<accession>G2LPA5</accession>
<dbReference type="EC" id="4.2.1.59" evidence="9"/>